<gene>
    <name evidence="2" type="ORF">METSMIALI_00123</name>
</gene>
<dbReference type="HOGENOM" id="CLU_747255_0_0_2"/>
<reference evidence="2 3" key="2">
    <citation type="submission" date="2008-11" db="EMBL/GenBank/DDBJ databases">
        <title>Draft genome sequence of Methanobrevibacter smithii (DSM 2375).</title>
        <authorList>
            <person name="Sudarsanam P."/>
            <person name="Ley R."/>
            <person name="Guruge J."/>
            <person name="Turnbaugh P.J."/>
            <person name="Mahowald M."/>
            <person name="Liep D."/>
            <person name="Gordon J."/>
        </authorList>
    </citation>
    <scope>NUCLEOTIDE SEQUENCE [LARGE SCALE GENOMIC DNA]</scope>
    <source>
        <strain evidence="2 3">DSM 2375</strain>
    </source>
</reference>
<keyword evidence="1" id="KW-0472">Membrane</keyword>
<accession>B9ACQ1</accession>
<keyword evidence="1" id="KW-1133">Transmembrane helix</keyword>
<dbReference type="Proteomes" id="UP000003489">
    <property type="component" value="Unassembled WGS sequence"/>
</dbReference>
<protein>
    <submittedName>
        <fullName evidence="2">Uncharacterized protein</fullName>
    </submittedName>
</protein>
<dbReference type="PATRIC" id="fig|483214.13.peg.118"/>
<feature type="transmembrane region" description="Helical" evidence="1">
    <location>
        <begin position="30"/>
        <end position="50"/>
    </location>
</feature>
<sequence length="370" mass="43168">MVQMYLIQGFKMESNNNGVVILKKKGYNTVILVLLILFVMIIGGIIYYLLCEDEMVIIKNVGDESINSNFNINTIPKSEITGFYSQNEGVSTKLTNYMENIQNWYHKPDKSHIMALIYSILLPFSGNLYLRENIINLVFTVISILFIFGNIIGLLTTSDFYYRNEYLISIYVVWWIISMAFSVLFIVQYNNNESYFEKEKDNYSKKSQLPNSFNNNYIKYIPFVMVILFLIVSMEVMLDDSPKTFDTNEFSFQYPHEYQSNGEWLYNSYDNSYYCQVQYDSISVTKFEATKSIDGYVDDLLLQVEYPDGSGPDVVKGKTKVDGLDAYVIQVKDLKWTNVMFIKDGELYQLCFKEDGQKHMDEVINSFKFK</sequence>
<reference evidence="2 3" key="1">
    <citation type="submission" date="2008-10" db="EMBL/GenBank/DDBJ databases">
        <authorList>
            <person name="Fulton L."/>
            <person name="Clifton S."/>
            <person name="Fulton B."/>
            <person name="Xu J."/>
            <person name="Minx P."/>
            <person name="Pepin K.H."/>
            <person name="Johnson M."/>
            <person name="Bhonagiri V."/>
            <person name="Nash W.E."/>
            <person name="Mardis E.R."/>
            <person name="Wilson R.K."/>
        </authorList>
    </citation>
    <scope>NUCLEOTIDE SEQUENCE [LARGE SCALE GENOMIC DNA]</scope>
    <source>
        <strain evidence="2 3">DSM 2375</strain>
    </source>
</reference>
<evidence type="ECO:0000313" key="2">
    <source>
        <dbReference type="EMBL" id="EEE41241.1"/>
    </source>
</evidence>
<feature type="transmembrane region" description="Helical" evidence="1">
    <location>
        <begin position="113"/>
        <end position="130"/>
    </location>
</feature>
<keyword evidence="1" id="KW-0812">Transmembrane</keyword>
<dbReference type="AlphaFoldDB" id="B9ACQ1"/>
<proteinExistence type="predicted"/>
<evidence type="ECO:0000313" key="3">
    <source>
        <dbReference type="Proteomes" id="UP000003489"/>
    </source>
</evidence>
<name>B9ACQ1_METSM</name>
<comment type="caution">
    <text evidence="2">The sequence shown here is derived from an EMBL/GenBank/DDBJ whole genome shotgun (WGS) entry which is preliminary data.</text>
</comment>
<feature type="transmembrane region" description="Helical" evidence="1">
    <location>
        <begin position="168"/>
        <end position="189"/>
    </location>
</feature>
<dbReference type="EMBL" id="ABYW01000001">
    <property type="protein sequence ID" value="EEE41241.1"/>
    <property type="molecule type" value="Genomic_DNA"/>
</dbReference>
<feature type="transmembrane region" description="Helical" evidence="1">
    <location>
        <begin position="217"/>
        <end position="238"/>
    </location>
</feature>
<feature type="transmembrane region" description="Helical" evidence="1">
    <location>
        <begin position="136"/>
        <end position="156"/>
    </location>
</feature>
<evidence type="ECO:0000256" key="1">
    <source>
        <dbReference type="SAM" id="Phobius"/>
    </source>
</evidence>
<organism evidence="2 3">
    <name type="scientific">Methanobrevibacter smithii DSM 2375</name>
    <dbReference type="NCBI Taxonomy" id="483214"/>
    <lineage>
        <taxon>Archaea</taxon>
        <taxon>Methanobacteriati</taxon>
        <taxon>Methanobacteriota</taxon>
        <taxon>Methanomada group</taxon>
        <taxon>Methanobacteria</taxon>
        <taxon>Methanobacteriales</taxon>
        <taxon>Methanobacteriaceae</taxon>
        <taxon>Methanobrevibacter</taxon>
    </lineage>
</organism>